<evidence type="ECO:0000313" key="3">
    <source>
        <dbReference type="Proteomes" id="UP000887561"/>
    </source>
</evidence>
<reference evidence="4" key="1">
    <citation type="submission" date="2022-11" db="UniProtKB">
        <authorList>
            <consortium name="WormBaseParasite"/>
        </authorList>
    </citation>
    <scope>IDENTIFICATION</scope>
</reference>
<protein>
    <submittedName>
        <fullName evidence="4">Uncharacterized protein</fullName>
    </submittedName>
</protein>
<organism evidence="3 4">
    <name type="scientific">Meloidogyne javanica</name>
    <name type="common">Root-knot nematode worm</name>
    <dbReference type="NCBI Taxonomy" id="6303"/>
    <lineage>
        <taxon>Eukaryota</taxon>
        <taxon>Metazoa</taxon>
        <taxon>Ecdysozoa</taxon>
        <taxon>Nematoda</taxon>
        <taxon>Chromadorea</taxon>
        <taxon>Rhabditida</taxon>
        <taxon>Tylenchina</taxon>
        <taxon>Tylenchomorpha</taxon>
        <taxon>Tylenchoidea</taxon>
        <taxon>Meloidogynidae</taxon>
        <taxon>Meloidogyninae</taxon>
        <taxon>Meloidogyne</taxon>
        <taxon>Meloidogyne incognita group</taxon>
    </lineage>
</organism>
<dbReference type="Proteomes" id="UP000887561">
    <property type="component" value="Unplaced"/>
</dbReference>
<feature type="chain" id="PRO_5037457384" evidence="2">
    <location>
        <begin position="21"/>
        <end position="568"/>
    </location>
</feature>
<dbReference type="WBParaSite" id="scaffold101_cov211.g259">
    <property type="protein sequence ID" value="scaffold101_cov211.g259"/>
    <property type="gene ID" value="scaffold101_cov211.g259"/>
</dbReference>
<dbReference type="AlphaFoldDB" id="A0A915LBR6"/>
<name>A0A915LBR6_MELJA</name>
<proteinExistence type="predicted"/>
<keyword evidence="3" id="KW-1185">Reference proteome</keyword>
<feature type="signal peptide" evidence="2">
    <location>
        <begin position="1"/>
        <end position="20"/>
    </location>
</feature>
<feature type="region of interest" description="Disordered" evidence="1">
    <location>
        <begin position="114"/>
        <end position="135"/>
    </location>
</feature>
<evidence type="ECO:0000313" key="4">
    <source>
        <dbReference type="WBParaSite" id="scaffold101_cov211.g259"/>
    </source>
</evidence>
<evidence type="ECO:0000256" key="1">
    <source>
        <dbReference type="SAM" id="MobiDB-lite"/>
    </source>
</evidence>
<sequence>MLKQFLTNFIFIYILLPSTSFAIQREREKEKQLLINEIGIIENLVKERQEECKKDPIWNSFPEWIFKFQFLTLSEGINKNGQCIVTDMLSNKKIADLGAIVDFVKHGFHKSLENTKKTNDSTSPMKHGHESSSSFSIPSKVTKIESIEQALAELEKLVFKDEDEKSVNRLSNNVYKLVLNSREKLDNMIKNLKIQFLIGQDPGEFILLKKEIENGAKSIVDRIDSKLVADIEKAKLKLRSELYNAENFKNENLAEEIIQNDDAEGFKKKYTERFKKITRVAKNGIFEYVPLDEDFELEKHLRKYNDHTDATNGGAFVRCFKSYMEVVKLLKEYHDIITERINNADSTLEKEAVDEIKNYEVHVSCYHFYKILGAMYHILKVIAWSTPQTLTYNENIAKLYVMRNELLPKILEKLDTSEDTLDKDIKLFREVAQNKAHMQYKRMMDKQNMEGYAPGRTNFAGNFINTEENQFTNSVRAQFELKINAGIIIKNILMVYAVMDIHYNFSRNLNEPPNLLDDKIGYKTMLENARVDINVKKQMEIIPDAKWKTVKLIESMLMIEQEKEKNKH</sequence>
<accession>A0A915LBR6</accession>
<keyword evidence="2" id="KW-0732">Signal</keyword>
<evidence type="ECO:0000256" key="2">
    <source>
        <dbReference type="SAM" id="SignalP"/>
    </source>
</evidence>